<dbReference type="GO" id="GO:0003691">
    <property type="term" value="F:double-stranded telomeric DNA binding"/>
    <property type="evidence" value="ECO:0007669"/>
    <property type="project" value="InterPro"/>
</dbReference>
<feature type="DNA-binding region" description="Homeobox" evidence="1">
    <location>
        <begin position="30"/>
        <end position="105"/>
    </location>
</feature>
<dbReference type="InterPro" id="IPR040363">
    <property type="entry name" value="HMBOX1"/>
</dbReference>
<dbReference type="PANTHER" id="PTHR14618:SF0">
    <property type="entry name" value="HOMEOBOX-CONTAINING PROTEIN 1"/>
    <property type="match status" value="1"/>
</dbReference>
<reference evidence="4 5" key="1">
    <citation type="submission" date="2024-02" db="EMBL/GenBank/DDBJ databases">
        <title>Chromosome-scale genome assembly of the rough periwinkle Littorina saxatilis.</title>
        <authorList>
            <person name="De Jode A."/>
            <person name="Faria R."/>
            <person name="Formenti G."/>
            <person name="Sims Y."/>
            <person name="Smith T.P."/>
            <person name="Tracey A."/>
            <person name="Wood J.M.D."/>
            <person name="Zagrodzka Z.B."/>
            <person name="Johannesson K."/>
            <person name="Butlin R.K."/>
            <person name="Leder E.H."/>
        </authorList>
    </citation>
    <scope>NUCLEOTIDE SEQUENCE [LARGE SCALE GENOMIC DNA]</scope>
    <source>
        <strain evidence="4">Snail1</strain>
        <tissue evidence="4">Muscle</tissue>
    </source>
</reference>
<dbReference type="InterPro" id="IPR001356">
    <property type="entry name" value="HD"/>
</dbReference>
<dbReference type="SMART" id="SM00389">
    <property type="entry name" value="HOX"/>
    <property type="match status" value="1"/>
</dbReference>
<sequence>MDVKPFDGFQGLSGGSGMGEVDGLMVNFTPRRERFTFRKKHLEVLETYFKTNQYPTFEERTEIAQRCNDIMEVVVGRGLADKEKMTPQNVAYWFSNRRKDIKRMAREAIDSS</sequence>
<comment type="caution">
    <text evidence="4">The sequence shown here is derived from an EMBL/GenBank/DDBJ whole genome shotgun (WGS) entry which is preliminary data.</text>
</comment>
<comment type="subcellular location">
    <subcellularLocation>
        <location evidence="1 2">Nucleus</location>
    </subcellularLocation>
</comment>
<proteinExistence type="predicted"/>
<dbReference type="GO" id="GO:0005634">
    <property type="term" value="C:nucleus"/>
    <property type="evidence" value="ECO:0007669"/>
    <property type="project" value="UniProtKB-SubCell"/>
</dbReference>
<evidence type="ECO:0000313" key="5">
    <source>
        <dbReference type="Proteomes" id="UP001374579"/>
    </source>
</evidence>
<feature type="domain" description="Homeobox" evidence="3">
    <location>
        <begin position="28"/>
        <end position="104"/>
    </location>
</feature>
<dbReference type="Proteomes" id="UP001374579">
    <property type="component" value="Unassembled WGS sequence"/>
</dbReference>
<evidence type="ECO:0000259" key="3">
    <source>
        <dbReference type="PROSITE" id="PS50071"/>
    </source>
</evidence>
<dbReference type="PANTHER" id="PTHR14618">
    <property type="entry name" value="HOMEODOX-CONTAINING PROTEIN 1 HMBOX1"/>
    <property type="match status" value="1"/>
</dbReference>
<dbReference type="CDD" id="cd00086">
    <property type="entry name" value="homeodomain"/>
    <property type="match status" value="1"/>
</dbReference>
<evidence type="ECO:0000313" key="4">
    <source>
        <dbReference type="EMBL" id="KAK7099752.1"/>
    </source>
</evidence>
<keyword evidence="1 2" id="KW-0238">DNA-binding</keyword>
<dbReference type="EMBL" id="JBAMIC010000011">
    <property type="protein sequence ID" value="KAK7099752.1"/>
    <property type="molecule type" value="Genomic_DNA"/>
</dbReference>
<organism evidence="4 5">
    <name type="scientific">Littorina saxatilis</name>
    <dbReference type="NCBI Taxonomy" id="31220"/>
    <lineage>
        <taxon>Eukaryota</taxon>
        <taxon>Metazoa</taxon>
        <taxon>Spiralia</taxon>
        <taxon>Lophotrochozoa</taxon>
        <taxon>Mollusca</taxon>
        <taxon>Gastropoda</taxon>
        <taxon>Caenogastropoda</taxon>
        <taxon>Littorinimorpha</taxon>
        <taxon>Littorinoidea</taxon>
        <taxon>Littorinidae</taxon>
        <taxon>Littorina</taxon>
    </lineage>
</organism>
<accession>A0AAN9G9D5</accession>
<protein>
    <recommendedName>
        <fullName evidence="3">Homeobox domain-containing protein</fullName>
    </recommendedName>
</protein>
<evidence type="ECO:0000256" key="2">
    <source>
        <dbReference type="RuleBase" id="RU000682"/>
    </source>
</evidence>
<dbReference type="Pfam" id="PF00046">
    <property type="entry name" value="Homeodomain"/>
    <property type="match status" value="1"/>
</dbReference>
<dbReference type="InterPro" id="IPR009057">
    <property type="entry name" value="Homeodomain-like_sf"/>
</dbReference>
<dbReference type="PROSITE" id="PS50071">
    <property type="entry name" value="HOMEOBOX_2"/>
    <property type="match status" value="1"/>
</dbReference>
<keyword evidence="1 2" id="KW-0371">Homeobox</keyword>
<keyword evidence="5" id="KW-1185">Reference proteome</keyword>
<dbReference type="AlphaFoldDB" id="A0AAN9G9D5"/>
<dbReference type="SUPFAM" id="SSF46689">
    <property type="entry name" value="Homeodomain-like"/>
    <property type="match status" value="1"/>
</dbReference>
<evidence type="ECO:0000256" key="1">
    <source>
        <dbReference type="PROSITE-ProRule" id="PRU00108"/>
    </source>
</evidence>
<name>A0AAN9G9D5_9CAEN</name>
<keyword evidence="1 2" id="KW-0539">Nucleus</keyword>
<gene>
    <name evidence="4" type="ORF">V1264_022810</name>
</gene>
<dbReference type="Gene3D" id="1.10.10.60">
    <property type="entry name" value="Homeodomain-like"/>
    <property type="match status" value="1"/>
</dbReference>